<reference evidence="9" key="1">
    <citation type="submission" date="2018-10" db="EMBL/GenBank/DDBJ databases">
        <title>Hidden diversity of soil giant viruses.</title>
        <authorList>
            <person name="Schulz F."/>
            <person name="Alteio L."/>
            <person name="Goudeau D."/>
            <person name="Ryan E.M."/>
            <person name="Malmstrom R.R."/>
            <person name="Blanchard J."/>
            <person name="Woyke T."/>
        </authorList>
    </citation>
    <scope>NUCLEOTIDE SEQUENCE</scope>
    <source>
        <strain evidence="9">HYV1</strain>
    </source>
</reference>
<keyword evidence="5" id="KW-1015">Disulfide bond</keyword>
<evidence type="ECO:0000256" key="1">
    <source>
        <dbReference type="ARBA" id="ARBA00001974"/>
    </source>
</evidence>
<organism evidence="9">
    <name type="scientific">Hyperionvirus sp</name>
    <dbReference type="NCBI Taxonomy" id="2487770"/>
    <lineage>
        <taxon>Viruses</taxon>
        <taxon>Varidnaviria</taxon>
        <taxon>Bamfordvirae</taxon>
        <taxon>Nucleocytoviricota</taxon>
        <taxon>Megaviricetes</taxon>
        <taxon>Imitervirales</taxon>
        <taxon>Mimiviridae</taxon>
        <taxon>Klosneuvirinae</taxon>
    </lineage>
</organism>
<evidence type="ECO:0000256" key="4">
    <source>
        <dbReference type="ARBA" id="ARBA00023002"/>
    </source>
</evidence>
<keyword evidence="3 7" id="KW-0274">FAD</keyword>
<dbReference type="EC" id="1.8.3.2" evidence="7"/>
<evidence type="ECO:0000256" key="7">
    <source>
        <dbReference type="RuleBase" id="RU371123"/>
    </source>
</evidence>
<evidence type="ECO:0000256" key="5">
    <source>
        <dbReference type="ARBA" id="ARBA00023157"/>
    </source>
</evidence>
<accession>A0A3G5A8H8</accession>
<keyword evidence="4 7" id="KW-0560">Oxidoreductase</keyword>
<evidence type="ECO:0000259" key="8">
    <source>
        <dbReference type="PROSITE" id="PS51324"/>
    </source>
</evidence>
<sequence length="108" mass="13108">MTDDPQKWGPDKWREIHQKTLRYPRNPSQYHKRKMYEYFMNLPDELPCETCAKHLTEHLNTYPLTYQILSSRKRLCCWTVDIHNLVNKSLGKRELSYEEAFTIHLSHN</sequence>
<name>A0A3G5A8H8_9VIRU</name>
<dbReference type="EMBL" id="MK072390">
    <property type="protein sequence ID" value="AYV83576.1"/>
    <property type="molecule type" value="Genomic_DNA"/>
</dbReference>
<gene>
    <name evidence="9" type="ORF">Hyperionvirus8_60</name>
</gene>
<dbReference type="PANTHER" id="PTHR12645">
    <property type="entry name" value="ALR/ERV"/>
    <property type="match status" value="1"/>
</dbReference>
<dbReference type="GO" id="GO:0016971">
    <property type="term" value="F:flavin-dependent sulfhydryl oxidase activity"/>
    <property type="evidence" value="ECO:0007669"/>
    <property type="project" value="InterPro"/>
</dbReference>
<dbReference type="GO" id="GO:0050660">
    <property type="term" value="F:flavin adenine dinucleotide binding"/>
    <property type="evidence" value="ECO:0007669"/>
    <property type="project" value="TreeGrafter"/>
</dbReference>
<protein>
    <recommendedName>
        <fullName evidence="7">Sulfhydryl oxidase</fullName>
        <ecNumber evidence="7">1.8.3.2</ecNumber>
    </recommendedName>
</protein>
<comment type="catalytic activity">
    <reaction evidence="6 7">
        <text>2 R'C(R)SH + O2 = R'C(R)S-S(R)CR' + H2O2</text>
        <dbReference type="Rhea" id="RHEA:17357"/>
        <dbReference type="ChEBI" id="CHEBI:15379"/>
        <dbReference type="ChEBI" id="CHEBI:16240"/>
        <dbReference type="ChEBI" id="CHEBI:16520"/>
        <dbReference type="ChEBI" id="CHEBI:17412"/>
        <dbReference type="EC" id="1.8.3.2"/>
    </reaction>
</comment>
<dbReference type="PANTHER" id="PTHR12645:SF0">
    <property type="entry name" value="FAD-LINKED SULFHYDRYL OXIDASE ALR"/>
    <property type="match status" value="1"/>
</dbReference>
<dbReference type="Gene3D" id="1.20.120.310">
    <property type="entry name" value="ERV/ALR sulfhydryl oxidase domain"/>
    <property type="match status" value="1"/>
</dbReference>
<evidence type="ECO:0000256" key="3">
    <source>
        <dbReference type="ARBA" id="ARBA00022827"/>
    </source>
</evidence>
<keyword evidence="2 7" id="KW-0285">Flavoprotein</keyword>
<evidence type="ECO:0000256" key="6">
    <source>
        <dbReference type="ARBA" id="ARBA00048864"/>
    </source>
</evidence>
<dbReference type="InterPro" id="IPR017905">
    <property type="entry name" value="ERV/ALR_sulphydryl_oxidase"/>
</dbReference>
<dbReference type="SUPFAM" id="SSF69000">
    <property type="entry name" value="FAD-dependent thiol oxidase"/>
    <property type="match status" value="1"/>
</dbReference>
<evidence type="ECO:0000313" key="9">
    <source>
        <dbReference type="EMBL" id="AYV83576.1"/>
    </source>
</evidence>
<evidence type="ECO:0000256" key="2">
    <source>
        <dbReference type="ARBA" id="ARBA00022630"/>
    </source>
</evidence>
<dbReference type="PROSITE" id="PS51324">
    <property type="entry name" value="ERV_ALR"/>
    <property type="match status" value="1"/>
</dbReference>
<comment type="cofactor">
    <cofactor evidence="1 7">
        <name>FAD</name>
        <dbReference type="ChEBI" id="CHEBI:57692"/>
    </cofactor>
</comment>
<dbReference type="Pfam" id="PF04777">
    <property type="entry name" value="Evr1_Alr"/>
    <property type="match status" value="1"/>
</dbReference>
<feature type="domain" description="ERV/ALR sulfhydryl oxidase" evidence="8">
    <location>
        <begin position="1"/>
        <end position="105"/>
    </location>
</feature>
<dbReference type="InterPro" id="IPR036774">
    <property type="entry name" value="ERV/ALR_sulphydryl_oxid_sf"/>
</dbReference>
<dbReference type="InterPro" id="IPR039799">
    <property type="entry name" value="ALR/ERV"/>
</dbReference>
<proteinExistence type="predicted"/>